<dbReference type="EMBL" id="AP022588">
    <property type="protein sequence ID" value="BBY31276.1"/>
    <property type="molecule type" value="Genomic_DNA"/>
</dbReference>
<evidence type="ECO:0000313" key="3">
    <source>
        <dbReference type="Proteomes" id="UP000467193"/>
    </source>
</evidence>
<gene>
    <name evidence="2" type="ORF">MSEDJ_53720</name>
</gene>
<dbReference type="KEGG" id="msei:MSEDJ_53720"/>
<name>A0A7I7QZF4_9MYCO</name>
<feature type="region of interest" description="Disordered" evidence="1">
    <location>
        <begin position="154"/>
        <end position="183"/>
    </location>
</feature>
<accession>A0A7I7QZF4</accession>
<keyword evidence="3" id="KW-1185">Reference proteome</keyword>
<organism evidence="2 3">
    <name type="scientific">Mycolicibacterium sediminis</name>
    <dbReference type="NCBI Taxonomy" id="1286180"/>
    <lineage>
        <taxon>Bacteria</taxon>
        <taxon>Bacillati</taxon>
        <taxon>Actinomycetota</taxon>
        <taxon>Actinomycetes</taxon>
        <taxon>Mycobacteriales</taxon>
        <taxon>Mycobacteriaceae</taxon>
        <taxon>Mycolicibacterium</taxon>
    </lineage>
</organism>
<dbReference type="AlphaFoldDB" id="A0A7I7QZF4"/>
<evidence type="ECO:0000256" key="1">
    <source>
        <dbReference type="SAM" id="MobiDB-lite"/>
    </source>
</evidence>
<protein>
    <submittedName>
        <fullName evidence="2">Uncharacterized protein</fullName>
    </submittedName>
</protein>
<dbReference type="RefSeq" id="WP_163800795.1">
    <property type="nucleotide sequence ID" value="NZ_AP022588.1"/>
</dbReference>
<evidence type="ECO:0000313" key="2">
    <source>
        <dbReference type="EMBL" id="BBY31276.1"/>
    </source>
</evidence>
<reference evidence="2 3" key="1">
    <citation type="journal article" date="2019" name="Emerg. Microbes Infect.">
        <title>Comprehensive subspecies identification of 175 nontuberculous mycobacteria species based on 7547 genomic profiles.</title>
        <authorList>
            <person name="Matsumoto Y."/>
            <person name="Kinjo T."/>
            <person name="Motooka D."/>
            <person name="Nabeya D."/>
            <person name="Jung N."/>
            <person name="Uechi K."/>
            <person name="Horii T."/>
            <person name="Iida T."/>
            <person name="Fujita J."/>
            <person name="Nakamura S."/>
        </authorList>
    </citation>
    <scope>NUCLEOTIDE SEQUENCE [LARGE SCALE GENOMIC DNA]</scope>
    <source>
        <strain evidence="2 3">JCM 17899</strain>
    </source>
</reference>
<dbReference type="Proteomes" id="UP000467193">
    <property type="component" value="Chromosome"/>
</dbReference>
<sequence length="183" mass="19069">MTRDELKAAGLKSTNTPYSGYQPIHILSLEPRGDGFRATVCTGEYSTYEGAPDKPGKYVSTTAVAKTGKLQYGDWQLVGIQRIELTDKVLDAAAAPGSPAGAQAGPMPAPSGDVFGPWSFTGSSGGLWGLSGEGESIDPPEIRKQCEDAMPDDAAARKAMATGFHDAPPPHGDPIPGWPAVRG</sequence>
<proteinExistence type="predicted"/>
<feature type="compositionally biased region" description="Pro residues" evidence="1">
    <location>
        <begin position="167"/>
        <end position="177"/>
    </location>
</feature>